<feature type="compositionally biased region" description="Polar residues" evidence="1">
    <location>
        <begin position="399"/>
        <end position="438"/>
    </location>
</feature>
<dbReference type="Proteomes" id="UP001530400">
    <property type="component" value="Unassembled WGS sequence"/>
</dbReference>
<comment type="caution">
    <text evidence="3">The sequence shown here is derived from an EMBL/GenBank/DDBJ whole genome shotgun (WGS) entry which is preliminary data.</text>
</comment>
<feature type="compositionally biased region" description="Low complexity" evidence="1">
    <location>
        <begin position="347"/>
        <end position="356"/>
    </location>
</feature>
<sequence length="544" mass="58793">MSASVPPSDPNWLSNLLAQYGHAASSNSSTLKLTSHQQQPNSAVGNVSATKNAHTGFNSTQMLSSNTYSNLQIEHQAGGNGIHASGPYRTQTQNPFAAASIPASCDTLSQQIISSAQLLAAINPELAATLQVLTNNLVTSTASAAGNKNRDHPQGNVDTNMRLGTTDLKTSTGSKYTTESNWTLEQLEARAKLFHDSNQPVPASIAVLLATARRENDRHEAKKMANRKSASCSRARKKSKDNAMAQENVKLKRESDILSHLPDPVACMSIDGQISFCNAQMGRVLMCSTADLIGTNIEKIITNESRSEFQRMLQDVNAVVEQYVEGIEDSESSDSSGNDDLADEAGSDGSTSSSDANLVSLRSSEHSFPMLCVNTNAKVSPDLPRRESSTSDDLESLSKQSALNPSVSSDLTSSKNSESNQNLSSEGSNNKTPSSMETTSEEDVKYPTEVKRMPPLAPSCCVSLIRRDSITLYCELTCSIRPITETGDFDQILCCFRPIAIGDKLKPREESEHLNDARSTLKKRKFKGEDEAMIQSISSKKLKS</sequence>
<feature type="region of interest" description="Disordered" evidence="1">
    <location>
        <begin position="143"/>
        <end position="175"/>
    </location>
</feature>
<evidence type="ECO:0000256" key="1">
    <source>
        <dbReference type="SAM" id="MobiDB-lite"/>
    </source>
</evidence>
<accession>A0ABD3Q9W3</accession>
<protein>
    <recommendedName>
        <fullName evidence="2">PAS domain-containing protein</fullName>
    </recommendedName>
</protein>
<feature type="region of interest" description="Disordered" evidence="1">
    <location>
        <begin position="379"/>
        <end position="449"/>
    </location>
</feature>
<keyword evidence="4" id="KW-1185">Reference proteome</keyword>
<feature type="region of interest" description="Disordered" evidence="1">
    <location>
        <begin position="327"/>
        <end position="357"/>
    </location>
</feature>
<reference evidence="3 4" key="1">
    <citation type="submission" date="2024-10" db="EMBL/GenBank/DDBJ databases">
        <title>Updated reference genomes for cyclostephanoid diatoms.</title>
        <authorList>
            <person name="Roberts W.R."/>
            <person name="Alverson A.J."/>
        </authorList>
    </citation>
    <scope>NUCLEOTIDE SEQUENCE [LARGE SCALE GENOMIC DNA]</scope>
    <source>
        <strain evidence="3 4">AJA010-31</strain>
    </source>
</reference>
<organism evidence="3 4">
    <name type="scientific">Cyclotella atomus</name>
    <dbReference type="NCBI Taxonomy" id="382360"/>
    <lineage>
        <taxon>Eukaryota</taxon>
        <taxon>Sar</taxon>
        <taxon>Stramenopiles</taxon>
        <taxon>Ochrophyta</taxon>
        <taxon>Bacillariophyta</taxon>
        <taxon>Coscinodiscophyceae</taxon>
        <taxon>Thalassiosirophycidae</taxon>
        <taxon>Stephanodiscales</taxon>
        <taxon>Stephanodiscaceae</taxon>
        <taxon>Cyclotella</taxon>
    </lineage>
</organism>
<dbReference type="InterPro" id="IPR013767">
    <property type="entry name" value="PAS_fold"/>
</dbReference>
<evidence type="ECO:0000313" key="4">
    <source>
        <dbReference type="Proteomes" id="UP001530400"/>
    </source>
</evidence>
<dbReference type="AlphaFoldDB" id="A0ABD3Q9W3"/>
<name>A0ABD3Q9W3_9STRA</name>
<dbReference type="SMART" id="SM00091">
    <property type="entry name" value="PAS"/>
    <property type="match status" value="1"/>
</dbReference>
<gene>
    <name evidence="3" type="ORF">ACHAWO_007677</name>
</gene>
<dbReference type="Pfam" id="PF00989">
    <property type="entry name" value="PAS"/>
    <property type="match status" value="1"/>
</dbReference>
<dbReference type="Gene3D" id="3.30.450.20">
    <property type="entry name" value="PAS domain"/>
    <property type="match status" value="1"/>
</dbReference>
<feature type="region of interest" description="Disordered" evidence="1">
    <location>
        <begin position="28"/>
        <end position="61"/>
    </location>
</feature>
<dbReference type="InterPro" id="IPR035965">
    <property type="entry name" value="PAS-like_dom_sf"/>
</dbReference>
<proteinExistence type="predicted"/>
<feature type="compositionally biased region" description="Polar residues" evidence="1">
    <location>
        <begin position="156"/>
        <end position="175"/>
    </location>
</feature>
<dbReference type="SUPFAM" id="SSF55785">
    <property type="entry name" value="PYP-like sensor domain (PAS domain)"/>
    <property type="match status" value="1"/>
</dbReference>
<dbReference type="EMBL" id="JALLPJ020000288">
    <property type="protein sequence ID" value="KAL3796721.1"/>
    <property type="molecule type" value="Genomic_DNA"/>
</dbReference>
<evidence type="ECO:0000259" key="2">
    <source>
        <dbReference type="PROSITE" id="PS50112"/>
    </source>
</evidence>
<dbReference type="CDD" id="cd00130">
    <property type="entry name" value="PAS"/>
    <property type="match status" value="1"/>
</dbReference>
<feature type="domain" description="PAS" evidence="2">
    <location>
        <begin position="250"/>
        <end position="316"/>
    </location>
</feature>
<dbReference type="PROSITE" id="PS50112">
    <property type="entry name" value="PAS"/>
    <property type="match status" value="1"/>
</dbReference>
<feature type="region of interest" description="Disordered" evidence="1">
    <location>
        <begin position="216"/>
        <end position="248"/>
    </location>
</feature>
<dbReference type="CDD" id="cd14686">
    <property type="entry name" value="bZIP"/>
    <property type="match status" value="1"/>
</dbReference>
<dbReference type="InterPro" id="IPR000014">
    <property type="entry name" value="PAS"/>
</dbReference>
<evidence type="ECO:0000313" key="3">
    <source>
        <dbReference type="EMBL" id="KAL3796721.1"/>
    </source>
</evidence>